<dbReference type="AlphaFoldDB" id="A0A4R8H961"/>
<proteinExistence type="inferred from homology"/>
<feature type="domain" description="Smf/DprA SLOG" evidence="2">
    <location>
        <begin position="79"/>
        <end position="287"/>
    </location>
</feature>
<accession>A0A4R8H961</accession>
<organism evidence="4 5">
    <name type="scientific">Orenia marismortui</name>
    <dbReference type="NCBI Taxonomy" id="46469"/>
    <lineage>
        <taxon>Bacteria</taxon>
        <taxon>Bacillati</taxon>
        <taxon>Bacillota</taxon>
        <taxon>Clostridia</taxon>
        <taxon>Halanaerobiales</taxon>
        <taxon>Halobacteroidaceae</taxon>
        <taxon>Orenia</taxon>
    </lineage>
</organism>
<dbReference type="NCBIfam" id="TIGR00732">
    <property type="entry name" value="dprA"/>
    <property type="match status" value="1"/>
</dbReference>
<dbReference type="PANTHER" id="PTHR43022">
    <property type="entry name" value="PROTEIN SMF"/>
    <property type="match status" value="1"/>
</dbReference>
<name>A0A4R8H961_9FIRM</name>
<dbReference type="SUPFAM" id="SSF47781">
    <property type="entry name" value="RuvA domain 2-like"/>
    <property type="match status" value="1"/>
</dbReference>
<dbReference type="InterPro" id="IPR057666">
    <property type="entry name" value="DrpA_SLOG"/>
</dbReference>
<comment type="similarity">
    <text evidence="1">Belongs to the DprA/Smf family.</text>
</comment>
<dbReference type="PANTHER" id="PTHR43022:SF1">
    <property type="entry name" value="PROTEIN SMF"/>
    <property type="match status" value="1"/>
</dbReference>
<dbReference type="Pfam" id="PF14520">
    <property type="entry name" value="HHH_5"/>
    <property type="match status" value="1"/>
</dbReference>
<feature type="domain" description="DprA winged helix" evidence="3">
    <location>
        <begin position="329"/>
        <end position="381"/>
    </location>
</feature>
<protein>
    <submittedName>
        <fullName evidence="4">DNA processing protein</fullName>
    </submittedName>
</protein>
<dbReference type="InterPro" id="IPR010994">
    <property type="entry name" value="RuvA_2-like"/>
</dbReference>
<evidence type="ECO:0000259" key="3">
    <source>
        <dbReference type="Pfam" id="PF17782"/>
    </source>
</evidence>
<dbReference type="EMBL" id="SOEG01000009">
    <property type="protein sequence ID" value="TDX51944.1"/>
    <property type="molecule type" value="Genomic_DNA"/>
</dbReference>
<dbReference type="STRING" id="926561.GCA_000379025_02963"/>
<evidence type="ECO:0000313" key="4">
    <source>
        <dbReference type="EMBL" id="TDX51944.1"/>
    </source>
</evidence>
<dbReference type="GO" id="GO:0009294">
    <property type="term" value="P:DNA-mediated transformation"/>
    <property type="evidence" value="ECO:0007669"/>
    <property type="project" value="InterPro"/>
</dbReference>
<dbReference type="RefSeq" id="WP_134116201.1">
    <property type="nucleotide sequence ID" value="NZ_SOEG01000009.1"/>
</dbReference>
<dbReference type="Pfam" id="PF17782">
    <property type="entry name" value="WHD_DprA"/>
    <property type="match status" value="1"/>
</dbReference>
<evidence type="ECO:0000259" key="2">
    <source>
        <dbReference type="Pfam" id="PF02481"/>
    </source>
</evidence>
<dbReference type="SUPFAM" id="SSF102405">
    <property type="entry name" value="MCP/YpsA-like"/>
    <property type="match status" value="1"/>
</dbReference>
<dbReference type="Gene3D" id="1.10.10.10">
    <property type="entry name" value="Winged helix-like DNA-binding domain superfamily/Winged helix DNA-binding domain"/>
    <property type="match status" value="1"/>
</dbReference>
<reference evidence="4 5" key="1">
    <citation type="submission" date="2019-03" db="EMBL/GenBank/DDBJ databases">
        <title>Subsurface microbial communities from deep shales in Ohio and West Virginia, USA.</title>
        <authorList>
            <person name="Wrighton K."/>
        </authorList>
    </citation>
    <scope>NUCLEOTIDE SEQUENCE [LARGE SCALE GENOMIC DNA]</scope>
    <source>
        <strain evidence="4 5">MSL 6dP</strain>
    </source>
</reference>
<keyword evidence="5" id="KW-1185">Reference proteome</keyword>
<sequence length="387" mass="43236">MKDKLYWIWASGIKGLGPRKLKRLLDYFIDAKGIWKADIEQITNVDGIGPALGRRIINSKKYFNFKKEYNKIKKFGVRVVTLGDKCYPKLLKEIYDSPPVLYYKGDLSALNIKPTIAVVGSRKCTTYGELIAEKLSNRLASMGISIISGMARGIDTFAHQGALDSGTTCAILGSGIDIVYPPENNNLMKEIINNGAVITPFPMGTRPYGKNFPRRNRIISGLSLGTVVVEATKKSGSLITAEFALEQGREVFAIPGDITRKQSMGSNKLIKLGAKLVQNIDDILEEINFSSLLRTDIDLDSSNNDSKNKKSNNNLLDENIINKNNIIKKLTPEQKKVYQRLSYSPKQFEYLLNVINLNSAELNTVLLELELEELIEQLPGKRFRLAT</sequence>
<evidence type="ECO:0000313" key="5">
    <source>
        <dbReference type="Proteomes" id="UP000295832"/>
    </source>
</evidence>
<evidence type="ECO:0000256" key="1">
    <source>
        <dbReference type="ARBA" id="ARBA00006525"/>
    </source>
</evidence>
<dbReference type="InterPro" id="IPR041614">
    <property type="entry name" value="DprA_WH"/>
</dbReference>
<dbReference type="Pfam" id="PF02481">
    <property type="entry name" value="DNA_processg_A"/>
    <property type="match status" value="1"/>
</dbReference>
<comment type="caution">
    <text evidence="4">The sequence shown here is derived from an EMBL/GenBank/DDBJ whole genome shotgun (WGS) entry which is preliminary data.</text>
</comment>
<dbReference type="InterPro" id="IPR003488">
    <property type="entry name" value="DprA"/>
</dbReference>
<dbReference type="Gene3D" id="3.40.50.450">
    <property type="match status" value="1"/>
</dbReference>
<dbReference type="Proteomes" id="UP000295832">
    <property type="component" value="Unassembled WGS sequence"/>
</dbReference>
<dbReference type="InterPro" id="IPR036388">
    <property type="entry name" value="WH-like_DNA-bd_sf"/>
</dbReference>
<gene>
    <name evidence="4" type="ORF">C7959_10968</name>
</gene>